<keyword evidence="9 15" id="KW-0418">Kinase</keyword>
<dbReference type="NCBIfam" id="NF002475">
    <property type="entry name" value="PRK01723.1"/>
    <property type="match status" value="1"/>
</dbReference>
<dbReference type="SUPFAM" id="SSF56112">
    <property type="entry name" value="Protein kinase-like (PK-like)"/>
    <property type="match status" value="1"/>
</dbReference>
<evidence type="ECO:0000256" key="13">
    <source>
        <dbReference type="ARBA" id="ARBA00029511"/>
    </source>
</evidence>
<evidence type="ECO:0000256" key="11">
    <source>
        <dbReference type="ARBA" id="ARBA00022985"/>
    </source>
</evidence>
<dbReference type="InterPro" id="IPR022826">
    <property type="entry name" value="KDO_kinase"/>
</dbReference>
<dbReference type="GO" id="GO:0009244">
    <property type="term" value="P:lipopolysaccharide core region biosynthetic process"/>
    <property type="evidence" value="ECO:0007669"/>
    <property type="project" value="UniProtKB-UniRule"/>
</dbReference>
<evidence type="ECO:0000313" key="17">
    <source>
        <dbReference type="Proteomes" id="UP000073601"/>
    </source>
</evidence>
<evidence type="ECO:0000256" key="3">
    <source>
        <dbReference type="ARBA" id="ARBA00010327"/>
    </source>
</evidence>
<keyword evidence="8 15" id="KW-0547">Nucleotide-binding</keyword>
<dbReference type="EC" id="2.7.1.166" evidence="4 15"/>
<evidence type="ECO:0000256" key="15">
    <source>
        <dbReference type="HAMAP-Rule" id="MF_00521"/>
    </source>
</evidence>
<evidence type="ECO:0000256" key="5">
    <source>
        <dbReference type="ARBA" id="ARBA00022475"/>
    </source>
</evidence>
<keyword evidence="10 15" id="KW-0067">ATP-binding</keyword>
<evidence type="ECO:0000256" key="8">
    <source>
        <dbReference type="ARBA" id="ARBA00022741"/>
    </source>
</evidence>
<evidence type="ECO:0000256" key="9">
    <source>
        <dbReference type="ARBA" id="ARBA00022777"/>
    </source>
</evidence>
<keyword evidence="17" id="KW-1185">Reference proteome</keyword>
<dbReference type="EMBL" id="FIZY01000020">
    <property type="protein sequence ID" value="CZF82811.1"/>
    <property type="molecule type" value="Genomic_DNA"/>
</dbReference>
<keyword evidence="6 15" id="KW-0997">Cell inner membrane</keyword>
<keyword evidence="12 15" id="KW-0472">Membrane</keyword>
<comment type="catalytic activity">
    <reaction evidence="14 15">
        <text>an alpha-Kdo-(2-&gt;6)-lipid IVA + ATP = a 4-O-phospho-alpha-Kdo-(2-&gt;6)-lipid IVA + ADP + H(+)</text>
        <dbReference type="Rhea" id="RHEA:74271"/>
        <dbReference type="ChEBI" id="CHEBI:15378"/>
        <dbReference type="ChEBI" id="CHEBI:30616"/>
        <dbReference type="ChEBI" id="CHEBI:176428"/>
        <dbReference type="ChEBI" id="CHEBI:193140"/>
        <dbReference type="ChEBI" id="CHEBI:456216"/>
        <dbReference type="EC" id="2.7.1.166"/>
    </reaction>
</comment>
<comment type="subcellular location">
    <subcellularLocation>
        <location evidence="1 15">Cell inner membrane</location>
        <topology evidence="1 15">Peripheral membrane protein</topology>
        <orientation evidence="1 15">Cytoplasmic side</orientation>
    </subcellularLocation>
</comment>
<name>A0A128F955_9GAMM</name>
<dbReference type="UniPathway" id="UPA00958"/>
<dbReference type="Proteomes" id="UP000073601">
    <property type="component" value="Unassembled WGS sequence"/>
</dbReference>
<evidence type="ECO:0000256" key="12">
    <source>
        <dbReference type="ARBA" id="ARBA00023136"/>
    </source>
</evidence>
<evidence type="ECO:0000256" key="14">
    <source>
        <dbReference type="ARBA" id="ARBA00034417"/>
    </source>
</evidence>
<comment type="similarity">
    <text evidence="3 15">Belongs to the protein kinase superfamily. KdkA/RfaP family.</text>
</comment>
<dbReference type="GO" id="GO:0005524">
    <property type="term" value="F:ATP binding"/>
    <property type="evidence" value="ECO:0007669"/>
    <property type="project" value="UniProtKB-UniRule"/>
</dbReference>
<proteinExistence type="inferred from homology"/>
<dbReference type="Pfam" id="PF06293">
    <property type="entry name" value="Kdo"/>
    <property type="match status" value="1"/>
</dbReference>
<keyword evidence="5 15" id="KW-1003">Cell membrane</keyword>
<reference evidence="17" key="1">
    <citation type="submission" date="2016-02" db="EMBL/GenBank/DDBJ databases">
        <authorList>
            <person name="Rodrigo-Torres Lidia"/>
            <person name="Arahal R.David."/>
        </authorList>
    </citation>
    <scope>NUCLEOTIDE SEQUENCE [LARGE SCALE GENOMIC DNA]</scope>
    <source>
        <strain evidence="17">CECT 8713</strain>
    </source>
</reference>
<dbReference type="HAMAP" id="MF_00521">
    <property type="entry name" value="KDO_kinase"/>
    <property type="match status" value="1"/>
</dbReference>
<evidence type="ECO:0000256" key="7">
    <source>
        <dbReference type="ARBA" id="ARBA00022679"/>
    </source>
</evidence>
<feature type="active site" evidence="15">
    <location>
        <position position="170"/>
    </location>
</feature>
<evidence type="ECO:0000256" key="1">
    <source>
        <dbReference type="ARBA" id="ARBA00004515"/>
    </source>
</evidence>
<dbReference type="Gene3D" id="1.10.510.10">
    <property type="entry name" value="Transferase(Phosphotransferase) domain 1"/>
    <property type="match status" value="1"/>
</dbReference>
<dbReference type="AlphaFoldDB" id="A0A128F955"/>
<evidence type="ECO:0000313" key="16">
    <source>
        <dbReference type="EMBL" id="CZF82811.1"/>
    </source>
</evidence>
<sequence>MGVPVELLADNNVRVWFDEALLQEDALKSFDIAFWQDKGAVIGSATGRGTTWFVKTETVPAALRHYRRGGLFGKLVSDSYFFTGWESTRSAAEFNLLHYLREQGIPVPRPLAARAMKDGLTYQADILVEKIDGAKDLVDVLSASPLTEDKYRDMGKLVRKLHDAGVCHTDLNIHNILHDDKDAFWLIDFDKCDRRSGEGWKAANLSRLQRSFRKEVGKRQIQWQESDWQFLLQGYGH</sequence>
<comment type="function">
    <text evidence="15">Catalyzes the ATP-dependent phosphorylation of the 3-deoxy-D-manno-octulosonic acid (Kdo) residue in Kdo-lipid IV(A) at the 4-OH position.</text>
</comment>
<comment type="pathway">
    <text evidence="2 15">Bacterial outer membrane biogenesis; LPS core biosynthesis.</text>
</comment>
<dbReference type="GO" id="GO:0005886">
    <property type="term" value="C:plasma membrane"/>
    <property type="evidence" value="ECO:0007669"/>
    <property type="project" value="UniProtKB-SubCell"/>
</dbReference>
<evidence type="ECO:0000256" key="10">
    <source>
        <dbReference type="ARBA" id="ARBA00022840"/>
    </source>
</evidence>
<keyword evidence="7 15" id="KW-0808">Transferase</keyword>
<protein>
    <recommendedName>
        <fullName evidence="13 15">3-deoxy-D-manno-octulosonic acid kinase</fullName>
        <shortName evidence="15">Kdo kinase</shortName>
        <ecNumber evidence="4 15">2.7.1.166</ecNumber>
    </recommendedName>
</protein>
<evidence type="ECO:0000256" key="4">
    <source>
        <dbReference type="ARBA" id="ARBA00011988"/>
    </source>
</evidence>
<dbReference type="GO" id="GO:0016301">
    <property type="term" value="F:kinase activity"/>
    <property type="evidence" value="ECO:0007669"/>
    <property type="project" value="UniProtKB-KW"/>
</dbReference>
<gene>
    <name evidence="15 16" type="primary">kdkA</name>
    <name evidence="16" type="ORF">GMA8713_02370</name>
</gene>
<dbReference type="InterPro" id="IPR011009">
    <property type="entry name" value="Kinase-like_dom_sf"/>
</dbReference>
<organism evidence="16 17">
    <name type="scientific">Grimontia marina</name>
    <dbReference type="NCBI Taxonomy" id="646534"/>
    <lineage>
        <taxon>Bacteria</taxon>
        <taxon>Pseudomonadati</taxon>
        <taxon>Pseudomonadota</taxon>
        <taxon>Gammaproteobacteria</taxon>
        <taxon>Vibrionales</taxon>
        <taxon>Vibrionaceae</taxon>
        <taxon>Grimontia</taxon>
    </lineage>
</organism>
<dbReference type="GO" id="GO:0016773">
    <property type="term" value="F:phosphotransferase activity, alcohol group as acceptor"/>
    <property type="evidence" value="ECO:0007669"/>
    <property type="project" value="UniProtKB-UniRule"/>
</dbReference>
<accession>A0A128F955</accession>
<evidence type="ECO:0000256" key="2">
    <source>
        <dbReference type="ARBA" id="ARBA00004713"/>
    </source>
</evidence>
<evidence type="ECO:0000256" key="6">
    <source>
        <dbReference type="ARBA" id="ARBA00022519"/>
    </source>
</evidence>
<keyword evidence="11 15" id="KW-0448">Lipopolysaccharide biosynthesis</keyword>